<proteinExistence type="predicted"/>
<evidence type="ECO:0000313" key="3">
    <source>
        <dbReference type="Proteomes" id="UP001321749"/>
    </source>
</evidence>
<dbReference type="PANTHER" id="PTHR21166:SF2">
    <property type="entry name" value="CELL DIVISION CONTROL PROTEIN 24 OB DOMAIN-CONTAINING PROTEIN-RELATED"/>
    <property type="match status" value="1"/>
</dbReference>
<evidence type="ECO:0000313" key="2">
    <source>
        <dbReference type="EMBL" id="KAK4462045.1"/>
    </source>
</evidence>
<dbReference type="Proteomes" id="UP001321749">
    <property type="component" value="Unassembled WGS sequence"/>
</dbReference>
<dbReference type="InterPro" id="IPR012340">
    <property type="entry name" value="NA-bd_OB-fold"/>
</dbReference>
<name>A0AAV9HPN2_9PEZI</name>
<gene>
    <name evidence="2" type="ORF">QBC42DRAFT_328370</name>
</gene>
<sequence>STIQSFYQRDSPSVARNQTKPSAVSNSENDAFTEAELDAARRPLTQQWVPQGVYKKVTIDALQPGPGKLRFTARIVNFSSAVNVGARPTLPQNYHSLAVKDGTGVVIKLLSTGIEDNSLKLGALVTVWTAFVSDYSTAHAAIRIPYASLIIKVHPSQTSSSCIKFHEGVPDSKFTNVCRLPLDYNPEATPSQMPGLMNLKAYLNSGHEGVPDARILVCVSSVGPRRTIWSGKTKSDLNFVEVKVFDETAECVYRLWEDKIPSAKAWIPNQTILLITNPTLRQPGGGNPTPELGINIKSMVDVDPAFPDAEWLRKMATNRIKKETVYVPFPDGIWNAELAINGGNRTLFTLADVDKCVRDDPDAKFTGKLDLTIIGVSITDAFNKRTLCCFECCGLTVYSNKPNAICKNCQAAHHCLTLNPKIVGPLADETGCVGVGKLIWSDRAWTELFFGACPLPTELTEVEAELVKIKTEDEHENDHSSNEIDYFEEGDPFDEIEQVSSSNMTADYQAWRELTDLDYPGIKEVEEKLLYSRVTLTFGWSPAVGRLCVLGVEW</sequence>
<dbReference type="GO" id="GO:0008310">
    <property type="term" value="F:single-stranded DNA 3'-5' DNA exonuclease activity"/>
    <property type="evidence" value="ECO:0007669"/>
    <property type="project" value="TreeGrafter"/>
</dbReference>
<evidence type="ECO:0000256" key="1">
    <source>
        <dbReference type="SAM" id="MobiDB-lite"/>
    </source>
</evidence>
<feature type="non-terminal residue" evidence="2">
    <location>
        <position position="554"/>
    </location>
</feature>
<protein>
    <submittedName>
        <fullName evidence="2">Uncharacterized protein</fullName>
    </submittedName>
</protein>
<dbReference type="Gene3D" id="2.40.50.140">
    <property type="entry name" value="Nucleic acid-binding proteins"/>
    <property type="match status" value="1"/>
</dbReference>
<reference evidence="2" key="2">
    <citation type="submission" date="2023-06" db="EMBL/GenBank/DDBJ databases">
        <authorList>
            <consortium name="Lawrence Berkeley National Laboratory"/>
            <person name="Mondo S.J."/>
            <person name="Hensen N."/>
            <person name="Bonometti L."/>
            <person name="Westerberg I."/>
            <person name="Brannstrom I.O."/>
            <person name="Guillou S."/>
            <person name="Cros-Aarteil S."/>
            <person name="Calhoun S."/>
            <person name="Haridas S."/>
            <person name="Kuo A."/>
            <person name="Pangilinan J."/>
            <person name="Riley R."/>
            <person name="Labutti K."/>
            <person name="Andreopoulos B."/>
            <person name="Lipzen A."/>
            <person name="Chen C."/>
            <person name="Yanf M."/>
            <person name="Daum C."/>
            <person name="Ng V."/>
            <person name="Clum A."/>
            <person name="Steindorff A."/>
            <person name="Ohm R."/>
            <person name="Martin F."/>
            <person name="Silar P."/>
            <person name="Natvig D."/>
            <person name="Lalanne C."/>
            <person name="Gautier V."/>
            <person name="Ament-Velasquez S.L."/>
            <person name="Kruys A."/>
            <person name="Hutchinson M.I."/>
            <person name="Powell A.J."/>
            <person name="Barry K."/>
            <person name="Miller A.N."/>
            <person name="Grigoriev I.V."/>
            <person name="Debuchy R."/>
            <person name="Gladieux P."/>
            <person name="Thoren M.H."/>
            <person name="Johannesson H."/>
        </authorList>
    </citation>
    <scope>NUCLEOTIDE SEQUENCE</scope>
    <source>
        <strain evidence="2">PSN324</strain>
    </source>
</reference>
<dbReference type="SUPFAM" id="SSF50249">
    <property type="entry name" value="Nucleic acid-binding proteins"/>
    <property type="match status" value="1"/>
</dbReference>
<accession>A0AAV9HPN2</accession>
<dbReference type="GO" id="GO:0000712">
    <property type="term" value="P:resolution of meiotic recombination intermediates"/>
    <property type="evidence" value="ECO:0007669"/>
    <property type="project" value="TreeGrafter"/>
</dbReference>
<dbReference type="PANTHER" id="PTHR21166">
    <property type="entry name" value="CELL DIVISION CONTROL PROTEIN 24 OB DOMAIN-CONTAINING PROTEIN-RELATED"/>
    <property type="match status" value="1"/>
</dbReference>
<reference evidence="2" key="1">
    <citation type="journal article" date="2023" name="Mol. Phylogenet. Evol.">
        <title>Genome-scale phylogeny and comparative genomics of the fungal order Sordariales.</title>
        <authorList>
            <person name="Hensen N."/>
            <person name="Bonometti L."/>
            <person name="Westerberg I."/>
            <person name="Brannstrom I.O."/>
            <person name="Guillou S."/>
            <person name="Cros-Aarteil S."/>
            <person name="Calhoun S."/>
            <person name="Haridas S."/>
            <person name="Kuo A."/>
            <person name="Mondo S."/>
            <person name="Pangilinan J."/>
            <person name="Riley R."/>
            <person name="LaButti K."/>
            <person name="Andreopoulos B."/>
            <person name="Lipzen A."/>
            <person name="Chen C."/>
            <person name="Yan M."/>
            <person name="Daum C."/>
            <person name="Ng V."/>
            <person name="Clum A."/>
            <person name="Steindorff A."/>
            <person name="Ohm R.A."/>
            <person name="Martin F."/>
            <person name="Silar P."/>
            <person name="Natvig D.O."/>
            <person name="Lalanne C."/>
            <person name="Gautier V."/>
            <person name="Ament-Velasquez S.L."/>
            <person name="Kruys A."/>
            <person name="Hutchinson M.I."/>
            <person name="Powell A.J."/>
            <person name="Barry K."/>
            <person name="Miller A.N."/>
            <person name="Grigoriev I.V."/>
            <person name="Debuchy R."/>
            <person name="Gladieux P."/>
            <person name="Hiltunen Thoren M."/>
            <person name="Johannesson H."/>
        </authorList>
    </citation>
    <scope>NUCLEOTIDE SEQUENCE</scope>
    <source>
        <strain evidence="2">PSN324</strain>
    </source>
</reference>
<comment type="caution">
    <text evidence="2">The sequence shown here is derived from an EMBL/GenBank/DDBJ whole genome shotgun (WGS) entry which is preliminary data.</text>
</comment>
<feature type="non-terminal residue" evidence="2">
    <location>
        <position position="1"/>
    </location>
</feature>
<keyword evidence="3" id="KW-1185">Reference proteome</keyword>
<dbReference type="GO" id="GO:0003697">
    <property type="term" value="F:single-stranded DNA binding"/>
    <property type="evidence" value="ECO:0007669"/>
    <property type="project" value="TreeGrafter"/>
</dbReference>
<dbReference type="InterPro" id="IPR052469">
    <property type="entry name" value="MEIOB"/>
</dbReference>
<organism evidence="2 3">
    <name type="scientific">Cladorrhinum samala</name>
    <dbReference type="NCBI Taxonomy" id="585594"/>
    <lineage>
        <taxon>Eukaryota</taxon>
        <taxon>Fungi</taxon>
        <taxon>Dikarya</taxon>
        <taxon>Ascomycota</taxon>
        <taxon>Pezizomycotina</taxon>
        <taxon>Sordariomycetes</taxon>
        <taxon>Sordariomycetidae</taxon>
        <taxon>Sordariales</taxon>
        <taxon>Podosporaceae</taxon>
        <taxon>Cladorrhinum</taxon>
    </lineage>
</organism>
<dbReference type="AlphaFoldDB" id="A0AAV9HPN2"/>
<dbReference type="EMBL" id="MU864979">
    <property type="protein sequence ID" value="KAK4462045.1"/>
    <property type="molecule type" value="Genomic_DNA"/>
</dbReference>
<feature type="region of interest" description="Disordered" evidence="1">
    <location>
        <begin position="1"/>
        <end position="30"/>
    </location>
</feature>